<feature type="domain" description="AB hydrolase-1" evidence="2">
    <location>
        <begin position="39"/>
        <end position="220"/>
    </location>
</feature>
<reference evidence="3 4" key="1">
    <citation type="journal article" date="2009" name="Infect. Immun.">
        <title>Comparative genomics reveal extensive transposon-mediated genomic plasticity and diversity among potential effector proteins within the genus Coxiella.</title>
        <authorList>
            <person name="Beare P.A."/>
            <person name="Unsworth N."/>
            <person name="Andoh M."/>
            <person name="Voth D.E."/>
            <person name="Omsland A."/>
            <person name="Gilk S.D."/>
            <person name="Williams K.P."/>
            <person name="Sobral B.W."/>
            <person name="Kupko J.J.III."/>
            <person name="Porcella S.F."/>
            <person name="Samuel J.E."/>
            <person name="Heinzen R.A."/>
        </authorList>
    </citation>
    <scope>NUCLEOTIDE SEQUENCE [LARGE SCALE GENOMIC DNA]</scope>
    <source>
        <strain evidence="3 4">Dugway 5J108-111</strain>
    </source>
</reference>
<dbReference type="AlphaFoldDB" id="A9KG73"/>
<name>A9KG73_COXBN</name>
<gene>
    <name evidence="3" type="primary">bioH</name>
    <name evidence="3" type="ordered locus">CBUD_1042</name>
</gene>
<evidence type="ECO:0000313" key="3">
    <source>
        <dbReference type="EMBL" id="ABS78064.1"/>
    </source>
</evidence>
<dbReference type="Gene3D" id="3.40.50.1820">
    <property type="entry name" value="alpha/beta hydrolase"/>
    <property type="match status" value="1"/>
</dbReference>
<keyword evidence="1" id="KW-0378">Hydrolase</keyword>
<dbReference type="KEGG" id="cbd:CBUD_1042"/>
<organism evidence="3 4">
    <name type="scientific">Coxiella burnetii (strain Dugway 5J108-111)</name>
    <dbReference type="NCBI Taxonomy" id="434922"/>
    <lineage>
        <taxon>Bacteria</taxon>
        <taxon>Pseudomonadati</taxon>
        <taxon>Pseudomonadota</taxon>
        <taxon>Gammaproteobacteria</taxon>
        <taxon>Legionellales</taxon>
        <taxon>Coxiellaceae</taxon>
        <taxon>Coxiella</taxon>
    </lineage>
</organism>
<dbReference type="GO" id="GO:0016787">
    <property type="term" value="F:hydrolase activity"/>
    <property type="evidence" value="ECO:0007669"/>
    <property type="project" value="UniProtKB-KW"/>
</dbReference>
<dbReference type="SUPFAM" id="SSF53474">
    <property type="entry name" value="alpha/beta-Hydrolases"/>
    <property type="match status" value="1"/>
</dbReference>
<dbReference type="InterPro" id="IPR050266">
    <property type="entry name" value="AB_hydrolase_sf"/>
</dbReference>
<proteinExistence type="predicted"/>
<dbReference type="EMBL" id="CP000733">
    <property type="protein sequence ID" value="ABS78064.1"/>
    <property type="molecule type" value="Genomic_DNA"/>
</dbReference>
<dbReference type="ESTHER" id="coxbn-a9kg73">
    <property type="family name" value="BioH"/>
</dbReference>
<protein>
    <submittedName>
        <fullName evidence="3">Carboxylesterase</fullName>
    </submittedName>
</protein>
<dbReference type="Pfam" id="PF00561">
    <property type="entry name" value="Abhydrolase_1"/>
    <property type="match status" value="1"/>
</dbReference>
<evidence type="ECO:0000259" key="2">
    <source>
        <dbReference type="Pfam" id="PF00561"/>
    </source>
</evidence>
<dbReference type="PANTHER" id="PTHR43798">
    <property type="entry name" value="MONOACYLGLYCEROL LIPASE"/>
    <property type="match status" value="1"/>
</dbReference>
<evidence type="ECO:0000256" key="1">
    <source>
        <dbReference type="ARBA" id="ARBA00022801"/>
    </source>
</evidence>
<accession>A9KG73</accession>
<dbReference type="Proteomes" id="UP000008555">
    <property type="component" value="Chromosome"/>
</dbReference>
<dbReference type="HOGENOM" id="CLU_020336_12_2_6"/>
<dbReference type="RefSeq" id="WP_010957948.1">
    <property type="nucleotide sequence ID" value="NC_009727.1"/>
</dbReference>
<dbReference type="InterPro" id="IPR029058">
    <property type="entry name" value="AB_hydrolase_fold"/>
</dbReference>
<dbReference type="GO" id="GO:0016020">
    <property type="term" value="C:membrane"/>
    <property type="evidence" value="ECO:0007669"/>
    <property type="project" value="TreeGrafter"/>
</dbReference>
<evidence type="ECO:0000313" key="4">
    <source>
        <dbReference type="Proteomes" id="UP000008555"/>
    </source>
</evidence>
<dbReference type="InterPro" id="IPR000073">
    <property type="entry name" value="AB_hydrolase_1"/>
</dbReference>
<dbReference type="PANTHER" id="PTHR43798:SF31">
    <property type="entry name" value="AB HYDROLASE SUPERFAMILY PROTEIN YCLE"/>
    <property type="match status" value="1"/>
</dbReference>
<sequence>MLSEPIVFISGWGFHASLLKENPYLEKKIILIDLPRLSELTLESVVNYLLPQIPDKSIILGWSLGGLIGIQLASQFPGKVKKLALISSSPRLAADANWPGINKKDVERFLILAKKDFNNLFDYFLSLVNYPNKDLAFKNQLIKNAVDFERDKNCLRNYLSILFETDLREEYSCLKIPLFHLFGEKDAIYKVDSKALAGLNKHSEIHSLPKAGHLPFLTHAREFYDRLMRFVNDG</sequence>